<feature type="region of interest" description="Disordered" evidence="1">
    <location>
        <begin position="129"/>
        <end position="161"/>
    </location>
</feature>
<evidence type="ECO:0000313" key="2">
    <source>
        <dbReference type="EMBL" id="KAF3452117.1"/>
    </source>
</evidence>
<organism evidence="2 3">
    <name type="scientific">Rhamnella rubrinervis</name>
    <dbReference type="NCBI Taxonomy" id="2594499"/>
    <lineage>
        <taxon>Eukaryota</taxon>
        <taxon>Viridiplantae</taxon>
        <taxon>Streptophyta</taxon>
        <taxon>Embryophyta</taxon>
        <taxon>Tracheophyta</taxon>
        <taxon>Spermatophyta</taxon>
        <taxon>Magnoliopsida</taxon>
        <taxon>eudicotyledons</taxon>
        <taxon>Gunneridae</taxon>
        <taxon>Pentapetalae</taxon>
        <taxon>rosids</taxon>
        <taxon>fabids</taxon>
        <taxon>Rosales</taxon>
        <taxon>Rhamnaceae</taxon>
        <taxon>rhamnoid group</taxon>
        <taxon>Rhamneae</taxon>
        <taxon>Rhamnella</taxon>
    </lineage>
</organism>
<protein>
    <submittedName>
        <fullName evidence="2">Uncharacterized protein</fullName>
    </submittedName>
</protein>
<keyword evidence="3" id="KW-1185">Reference proteome</keyword>
<evidence type="ECO:0000313" key="3">
    <source>
        <dbReference type="Proteomes" id="UP000796880"/>
    </source>
</evidence>
<sequence>MWRVARKFVKVSLILHQRKVTLSQVQEFCLLFIPLNDWKVLLQEQSRIQSSTTSGLVELSNIGVWNCLNCSTTPLIPLNCYVPWPAMLVRAWLAKFSMLFSLETPRGLFLLPQDPTLLQGPLLLQAASRQGHSDTDPCTNGTSNSNGPSETGPTPSNSHTTLAYPIEDKLSVATFA</sequence>
<dbReference type="AlphaFoldDB" id="A0A8K0HG35"/>
<gene>
    <name evidence="2" type="ORF">FNV43_RR08214</name>
</gene>
<proteinExistence type="predicted"/>
<accession>A0A8K0HG35</accession>
<dbReference type="Proteomes" id="UP000796880">
    <property type="component" value="Unassembled WGS sequence"/>
</dbReference>
<comment type="caution">
    <text evidence="2">The sequence shown here is derived from an EMBL/GenBank/DDBJ whole genome shotgun (WGS) entry which is preliminary data.</text>
</comment>
<evidence type="ECO:0000256" key="1">
    <source>
        <dbReference type="SAM" id="MobiDB-lite"/>
    </source>
</evidence>
<dbReference type="EMBL" id="VOIH02000003">
    <property type="protein sequence ID" value="KAF3452117.1"/>
    <property type="molecule type" value="Genomic_DNA"/>
</dbReference>
<feature type="compositionally biased region" description="Polar residues" evidence="1">
    <location>
        <begin position="136"/>
        <end position="161"/>
    </location>
</feature>
<reference evidence="2" key="1">
    <citation type="submission" date="2020-03" db="EMBL/GenBank/DDBJ databases">
        <title>A high-quality chromosome-level genome assembly of a woody plant with both climbing and erect habits, Rhamnella rubrinervis.</title>
        <authorList>
            <person name="Lu Z."/>
            <person name="Yang Y."/>
            <person name="Zhu X."/>
            <person name="Sun Y."/>
        </authorList>
    </citation>
    <scope>NUCLEOTIDE SEQUENCE</scope>
    <source>
        <strain evidence="2">BYM</strain>
        <tissue evidence="2">Leaf</tissue>
    </source>
</reference>
<name>A0A8K0HG35_9ROSA</name>